<comment type="function">
    <text evidence="13">Condenses 4-methyl-5-(beta-hydroxyethyl)thiazole monophosphate (THZ-P) and 2-methyl-4-amino-5-hydroxymethyl pyrimidine pyrophosphate (HMP-PP) to form thiamine monophosphate (TMP).</text>
</comment>
<dbReference type="SUPFAM" id="SSF51391">
    <property type="entry name" value="Thiamin phosphate synthase"/>
    <property type="match status" value="1"/>
</dbReference>
<feature type="domain" description="Pyridoxamine kinase/Phosphomethylpyrimidine kinase" evidence="15">
    <location>
        <begin position="13"/>
        <end position="247"/>
    </location>
</feature>
<dbReference type="InterPro" id="IPR022998">
    <property type="entry name" value="ThiamineP_synth_TenI"/>
</dbReference>
<evidence type="ECO:0000259" key="14">
    <source>
        <dbReference type="Pfam" id="PF02581"/>
    </source>
</evidence>
<dbReference type="Pfam" id="PF02581">
    <property type="entry name" value="TMP-TENI"/>
    <property type="match status" value="1"/>
</dbReference>
<feature type="binding site" evidence="13">
    <location>
        <begin position="309"/>
        <end position="313"/>
    </location>
    <ligand>
        <name>4-amino-2-methyl-5-(diphosphooxymethyl)pyrimidine</name>
        <dbReference type="ChEBI" id="CHEBI:57841"/>
    </ligand>
</feature>
<evidence type="ECO:0000256" key="2">
    <source>
        <dbReference type="ARBA" id="ARBA00022679"/>
    </source>
</evidence>
<dbReference type="InterPro" id="IPR036206">
    <property type="entry name" value="ThiamineP_synth_sf"/>
</dbReference>
<comment type="cofactor">
    <cofactor evidence="13">
        <name>Mg(2+)</name>
        <dbReference type="ChEBI" id="CHEBI:18420"/>
    </cofactor>
    <text evidence="13">Binds 1 Mg(2+) ion per subunit.</text>
</comment>
<dbReference type="PANTHER" id="PTHR20858:SF17">
    <property type="entry name" value="HYDROXYMETHYLPYRIMIDINE_PHOSPHOMETHYLPYRIMIDINE KINASE THI20-RELATED"/>
    <property type="match status" value="1"/>
</dbReference>
<dbReference type="Gene3D" id="3.20.20.70">
    <property type="entry name" value="Aldolase class I"/>
    <property type="match status" value="1"/>
</dbReference>
<dbReference type="CDD" id="cd00564">
    <property type="entry name" value="TMP_TenI"/>
    <property type="match status" value="1"/>
</dbReference>
<keyword evidence="6" id="KW-0067">ATP-binding</keyword>
<dbReference type="GO" id="GO:0009228">
    <property type="term" value="P:thiamine biosynthetic process"/>
    <property type="evidence" value="ECO:0007669"/>
    <property type="project" value="UniProtKB-KW"/>
</dbReference>
<keyword evidence="3 13" id="KW-0479">Metal-binding</keyword>
<evidence type="ECO:0000256" key="4">
    <source>
        <dbReference type="ARBA" id="ARBA00022741"/>
    </source>
</evidence>
<evidence type="ECO:0000313" key="16">
    <source>
        <dbReference type="EMBL" id="KGM06132.1"/>
    </source>
</evidence>
<dbReference type="EC" id="2.5.1.3" evidence="13"/>
<dbReference type="NCBIfam" id="NF002904">
    <property type="entry name" value="PRK03512.1"/>
    <property type="match status" value="1"/>
</dbReference>
<evidence type="ECO:0000256" key="11">
    <source>
        <dbReference type="ARBA" id="ARBA00047851"/>
    </source>
</evidence>
<feature type="binding site" evidence="13">
    <location>
        <position position="409"/>
    </location>
    <ligand>
        <name>4-amino-2-methyl-5-(diphosphooxymethyl)pyrimidine</name>
        <dbReference type="ChEBI" id="CHEBI:57841"/>
    </ligand>
</feature>
<comment type="pathway">
    <text evidence="1 13">Cofactor biosynthesis; thiamine diphosphate biosynthesis; thiamine phosphate from 4-amino-2-methyl-5-diphosphomethylpyrimidine and 4-methyl-5-(2-phosphoethyl)-thiazole: step 1/1.</text>
</comment>
<dbReference type="STRING" id="392484.LP43_2005"/>
<dbReference type="FunFam" id="3.20.20.70:FF:000064">
    <property type="entry name" value="Thiamine-phosphate synthase"/>
    <property type="match status" value="1"/>
</dbReference>
<comment type="catalytic activity">
    <reaction evidence="10 13">
        <text>4-methyl-5-(2-phosphooxyethyl)-thiazole + 4-amino-2-methyl-5-(diphosphooxymethyl)pyrimidine + H(+) = thiamine phosphate + diphosphate</text>
        <dbReference type="Rhea" id="RHEA:22328"/>
        <dbReference type="ChEBI" id="CHEBI:15378"/>
        <dbReference type="ChEBI" id="CHEBI:33019"/>
        <dbReference type="ChEBI" id="CHEBI:37575"/>
        <dbReference type="ChEBI" id="CHEBI:57841"/>
        <dbReference type="ChEBI" id="CHEBI:58296"/>
        <dbReference type="EC" id="2.5.1.3"/>
    </reaction>
</comment>
<keyword evidence="4" id="KW-0547">Nucleotide-binding</keyword>
<dbReference type="InterPro" id="IPR029056">
    <property type="entry name" value="Ribokinase-like"/>
</dbReference>
<dbReference type="UniPathway" id="UPA00060">
    <property type="reaction ID" value="UER00138"/>
</dbReference>
<dbReference type="Pfam" id="PF08543">
    <property type="entry name" value="Phos_pyr_kin"/>
    <property type="match status" value="1"/>
</dbReference>
<evidence type="ECO:0000256" key="13">
    <source>
        <dbReference type="HAMAP-Rule" id="MF_00097"/>
    </source>
</evidence>
<comment type="catalytic activity">
    <reaction evidence="12 13">
        <text>2-[(2R,5Z)-2-carboxy-4-methylthiazol-5(2H)-ylidene]ethyl phosphate + 4-amino-2-methyl-5-(diphosphooxymethyl)pyrimidine + 2 H(+) = thiamine phosphate + CO2 + diphosphate</text>
        <dbReference type="Rhea" id="RHEA:47844"/>
        <dbReference type="ChEBI" id="CHEBI:15378"/>
        <dbReference type="ChEBI" id="CHEBI:16526"/>
        <dbReference type="ChEBI" id="CHEBI:33019"/>
        <dbReference type="ChEBI" id="CHEBI:37575"/>
        <dbReference type="ChEBI" id="CHEBI:57841"/>
        <dbReference type="ChEBI" id="CHEBI:62899"/>
        <dbReference type="EC" id="2.5.1.3"/>
    </reaction>
</comment>
<comment type="catalytic activity">
    <reaction evidence="11 13">
        <text>2-(2-carboxy-4-methylthiazol-5-yl)ethyl phosphate + 4-amino-2-methyl-5-(diphosphooxymethyl)pyrimidine + 2 H(+) = thiamine phosphate + CO2 + diphosphate</text>
        <dbReference type="Rhea" id="RHEA:47848"/>
        <dbReference type="ChEBI" id="CHEBI:15378"/>
        <dbReference type="ChEBI" id="CHEBI:16526"/>
        <dbReference type="ChEBI" id="CHEBI:33019"/>
        <dbReference type="ChEBI" id="CHEBI:37575"/>
        <dbReference type="ChEBI" id="CHEBI:57841"/>
        <dbReference type="ChEBI" id="CHEBI:62890"/>
        <dbReference type="EC" id="2.5.1.3"/>
    </reaction>
</comment>
<dbReference type="CDD" id="cd01169">
    <property type="entry name" value="HMPP_kinase"/>
    <property type="match status" value="1"/>
</dbReference>
<proteinExistence type="inferred from homology"/>
<keyword evidence="9" id="KW-0511">Multifunctional enzyme</keyword>
<dbReference type="GO" id="GO:0000287">
    <property type="term" value="F:magnesium ion binding"/>
    <property type="evidence" value="ECO:0007669"/>
    <property type="project" value="UniProtKB-UniRule"/>
</dbReference>
<evidence type="ECO:0000256" key="6">
    <source>
        <dbReference type="ARBA" id="ARBA00022840"/>
    </source>
</evidence>
<dbReference type="InterPro" id="IPR013785">
    <property type="entry name" value="Aldolase_TIM"/>
</dbReference>
<feature type="binding site" evidence="13">
    <location>
        <position position="380"/>
    </location>
    <ligand>
        <name>4-amino-2-methyl-5-(diphosphooxymethyl)pyrimidine</name>
        <dbReference type="ChEBI" id="CHEBI:57841"/>
    </ligand>
</feature>
<gene>
    <name evidence="13" type="primary">thiE</name>
    <name evidence="16" type="ORF">LP43_2005</name>
</gene>
<dbReference type="GO" id="GO:0008972">
    <property type="term" value="F:phosphomethylpyrimidine kinase activity"/>
    <property type="evidence" value="ECO:0007669"/>
    <property type="project" value="InterPro"/>
</dbReference>
<feature type="binding site" evidence="13">
    <location>
        <position position="361"/>
    </location>
    <ligand>
        <name>Mg(2+)</name>
        <dbReference type="ChEBI" id="CHEBI:18420"/>
    </ligand>
</feature>
<dbReference type="RefSeq" id="WP_036314754.1">
    <property type="nucleotide sequence ID" value="NZ_JRQD01000005.1"/>
</dbReference>
<sequence>MAKPAVLLIGGLDPQGCAGIAADIATVQHHDCHPLPLITAMTEQSSAGLTALGAVNTNKLMAQYRNCKADFDIQAIKVGLIPDLIIAEKVKQILLDNPGIPVVMDPVLASSSGGKTVADGVRQYIRDELLQHLTLLTPNLPELSLLTDNLEDVEQATTILSEEGLQACLVKGGHADSEFATDFFISEQVRFYCYQTKYASDVRGTGCVLASAIASHLSSGQDMRDAVVLAKTYVSRGIRQAQTVGSYRLIKHSHEPLALRDIPRLCYQKTQIGQQFNFPSCPSRLGIYPVVDSAEWVQKLVDIGIETIQLRVKDRDEKTTSQQIKQAIEYLGHKPVNFFVNDHWQIAIEQGAYGVHLGQEDLHDANLKQIVDAGLRLGISTHSYWELARALAVNPSYIALGPIFETTSKQMPFSPQGVERLKQWVTMLDGNYPIVAIGGINYERARLLKPTGVGSVAMITAITLADDYQKTTGELLALWQ</sequence>
<dbReference type="InterPro" id="IPR034291">
    <property type="entry name" value="TMP_synthase"/>
</dbReference>
<feature type="binding site" evidence="13">
    <location>
        <position position="341"/>
    </location>
    <ligand>
        <name>4-amino-2-methyl-5-(diphosphooxymethyl)pyrimidine</name>
        <dbReference type="ChEBI" id="CHEBI:57841"/>
    </ligand>
</feature>
<dbReference type="EMBL" id="JRQD01000005">
    <property type="protein sequence ID" value="KGM06132.1"/>
    <property type="molecule type" value="Genomic_DNA"/>
</dbReference>
<dbReference type="GO" id="GO:0008902">
    <property type="term" value="F:hydroxymethylpyrimidine kinase activity"/>
    <property type="evidence" value="ECO:0007669"/>
    <property type="project" value="TreeGrafter"/>
</dbReference>
<comment type="similarity">
    <text evidence="13">Belongs to the thiamine-phosphate synthase family.</text>
</comment>
<evidence type="ECO:0000256" key="3">
    <source>
        <dbReference type="ARBA" id="ARBA00022723"/>
    </source>
</evidence>
<dbReference type="Proteomes" id="UP000029999">
    <property type="component" value="Unassembled WGS sequence"/>
</dbReference>
<organism evidence="16 17">
    <name type="scientific">Methylophaga thiooxydans</name>
    <dbReference type="NCBI Taxonomy" id="392484"/>
    <lineage>
        <taxon>Bacteria</taxon>
        <taxon>Pseudomonadati</taxon>
        <taxon>Pseudomonadota</taxon>
        <taxon>Gammaproteobacteria</taxon>
        <taxon>Thiotrichales</taxon>
        <taxon>Piscirickettsiaceae</taxon>
        <taxon>Methylophaga</taxon>
    </lineage>
</organism>
<keyword evidence="2 13" id="KW-0808">Transferase</keyword>
<evidence type="ECO:0000259" key="15">
    <source>
        <dbReference type="Pfam" id="PF08543"/>
    </source>
</evidence>
<name>A0A0A0BEM7_9GAMM</name>
<dbReference type="SUPFAM" id="SSF53613">
    <property type="entry name" value="Ribokinase-like"/>
    <property type="match status" value="1"/>
</dbReference>
<evidence type="ECO:0000256" key="9">
    <source>
        <dbReference type="ARBA" id="ARBA00023268"/>
    </source>
</evidence>
<dbReference type="HAMAP" id="MF_00097">
    <property type="entry name" value="TMP_synthase"/>
    <property type="match status" value="1"/>
</dbReference>
<accession>A0A0A0BEM7</accession>
<evidence type="ECO:0000256" key="8">
    <source>
        <dbReference type="ARBA" id="ARBA00022977"/>
    </source>
</evidence>
<feature type="binding site" evidence="13">
    <location>
        <begin position="406"/>
        <end position="408"/>
    </location>
    <ligand>
        <name>2-[(2R,5Z)-2-carboxy-4-methylthiazol-5(2H)-ylidene]ethyl phosphate</name>
        <dbReference type="ChEBI" id="CHEBI:62899"/>
    </ligand>
</feature>
<reference evidence="16 17" key="1">
    <citation type="submission" date="2014-09" db="EMBL/GenBank/DDBJ databases">
        <authorList>
            <person name="Grob C."/>
            <person name="Taubert M."/>
            <person name="Howat A.M."/>
            <person name="Burns O.J."/>
            <person name="Dixon J.L."/>
            <person name="Chen Y."/>
            <person name="Murrell J.C."/>
        </authorList>
    </citation>
    <scope>NUCLEOTIDE SEQUENCE [LARGE SCALE GENOMIC DNA]</scope>
    <source>
        <strain evidence="16">L4</strain>
    </source>
</reference>
<feature type="domain" description="Thiamine phosphate synthase/TenI" evidence="14">
    <location>
        <begin position="292"/>
        <end position="462"/>
    </location>
</feature>
<dbReference type="GO" id="GO:0005829">
    <property type="term" value="C:cytosol"/>
    <property type="evidence" value="ECO:0007669"/>
    <property type="project" value="TreeGrafter"/>
</dbReference>
<dbReference type="GO" id="GO:0005524">
    <property type="term" value="F:ATP binding"/>
    <property type="evidence" value="ECO:0007669"/>
    <property type="project" value="UniProtKB-KW"/>
</dbReference>
<dbReference type="InterPro" id="IPR013749">
    <property type="entry name" value="PM/HMP-P_kinase-1"/>
</dbReference>
<dbReference type="GO" id="GO:0009229">
    <property type="term" value="P:thiamine diphosphate biosynthetic process"/>
    <property type="evidence" value="ECO:0007669"/>
    <property type="project" value="UniProtKB-UniRule"/>
</dbReference>
<evidence type="ECO:0000256" key="12">
    <source>
        <dbReference type="ARBA" id="ARBA00047883"/>
    </source>
</evidence>
<evidence type="ECO:0000256" key="7">
    <source>
        <dbReference type="ARBA" id="ARBA00022842"/>
    </source>
</evidence>
<feature type="binding site" evidence="13">
    <location>
        <position position="342"/>
    </location>
    <ligand>
        <name>Mg(2+)</name>
        <dbReference type="ChEBI" id="CHEBI:18420"/>
    </ligand>
</feature>
<evidence type="ECO:0000256" key="5">
    <source>
        <dbReference type="ARBA" id="ARBA00022777"/>
    </source>
</evidence>
<feature type="binding site" evidence="13">
    <location>
        <begin position="459"/>
        <end position="460"/>
    </location>
    <ligand>
        <name>2-[(2R,5Z)-2-carboxy-4-methylthiazol-5(2H)-ylidene]ethyl phosphate</name>
        <dbReference type="ChEBI" id="CHEBI:62899"/>
    </ligand>
</feature>
<dbReference type="NCBIfam" id="TIGR00693">
    <property type="entry name" value="thiE"/>
    <property type="match status" value="1"/>
</dbReference>
<keyword evidence="8 13" id="KW-0784">Thiamine biosynthesis</keyword>
<keyword evidence="5 16" id="KW-0418">Kinase</keyword>
<evidence type="ECO:0000313" key="17">
    <source>
        <dbReference type="Proteomes" id="UP000029999"/>
    </source>
</evidence>
<dbReference type="PANTHER" id="PTHR20858">
    <property type="entry name" value="PHOSPHOMETHYLPYRIMIDINE KINASE"/>
    <property type="match status" value="1"/>
</dbReference>
<evidence type="ECO:0000256" key="1">
    <source>
        <dbReference type="ARBA" id="ARBA00005165"/>
    </source>
</evidence>
<dbReference type="Gene3D" id="3.40.1190.20">
    <property type="match status" value="1"/>
</dbReference>
<comment type="caution">
    <text evidence="16">The sequence shown here is derived from an EMBL/GenBank/DDBJ whole genome shotgun (WGS) entry which is preliminary data.</text>
</comment>
<dbReference type="GO" id="GO:0004789">
    <property type="term" value="F:thiamine-phosphate diphosphorylase activity"/>
    <property type="evidence" value="ECO:0007669"/>
    <property type="project" value="UniProtKB-UniRule"/>
</dbReference>
<dbReference type="AlphaFoldDB" id="A0A0A0BEM7"/>
<keyword evidence="7 13" id="KW-0460">Magnesium</keyword>
<evidence type="ECO:0000256" key="10">
    <source>
        <dbReference type="ARBA" id="ARBA00047334"/>
    </source>
</evidence>
<protein>
    <recommendedName>
        <fullName evidence="13">Thiamine-phosphate synthase</fullName>
        <shortName evidence="13">TP synthase</shortName>
        <shortName evidence="13">TPS</shortName>
        <ecNumber evidence="13">2.5.1.3</ecNumber>
    </recommendedName>
    <alternativeName>
        <fullName evidence="13">Thiamine-phosphate pyrophosphorylase</fullName>
        <shortName evidence="13">TMP pyrophosphorylase</shortName>
        <shortName evidence="13">TMP-PPase</shortName>
    </alternativeName>
</protein>
<dbReference type="InterPro" id="IPR004399">
    <property type="entry name" value="HMP/HMP-P_kinase_dom"/>
</dbReference>
<feature type="binding site" evidence="13">
    <location>
        <position position="439"/>
    </location>
    <ligand>
        <name>2-[(2R,5Z)-2-carboxy-4-methylthiazol-5(2H)-ylidene]ethyl phosphate</name>
        <dbReference type="ChEBI" id="CHEBI:62899"/>
    </ligand>
</feature>